<protein>
    <submittedName>
        <fullName evidence="1">Uncharacterized protein</fullName>
    </submittedName>
</protein>
<proteinExistence type="predicted"/>
<dbReference type="AlphaFoldDB" id="A0A3E4UP31"/>
<evidence type="ECO:0000313" key="1">
    <source>
        <dbReference type="EMBL" id="RGM13223.1"/>
    </source>
</evidence>
<organism evidence="1 2">
    <name type="scientific">Bacteroides stercoris</name>
    <dbReference type="NCBI Taxonomy" id="46506"/>
    <lineage>
        <taxon>Bacteria</taxon>
        <taxon>Pseudomonadati</taxon>
        <taxon>Bacteroidota</taxon>
        <taxon>Bacteroidia</taxon>
        <taxon>Bacteroidales</taxon>
        <taxon>Bacteroidaceae</taxon>
        <taxon>Bacteroides</taxon>
    </lineage>
</organism>
<dbReference type="Proteomes" id="UP000261223">
    <property type="component" value="Unassembled WGS sequence"/>
</dbReference>
<comment type="caution">
    <text evidence="1">The sequence shown here is derived from an EMBL/GenBank/DDBJ whole genome shotgun (WGS) entry which is preliminary data.</text>
</comment>
<dbReference type="EMBL" id="QSSV01000010">
    <property type="protein sequence ID" value="RGM13223.1"/>
    <property type="molecule type" value="Genomic_DNA"/>
</dbReference>
<name>A0A3E4UP31_BACSE</name>
<evidence type="ECO:0000313" key="2">
    <source>
        <dbReference type="Proteomes" id="UP000261223"/>
    </source>
</evidence>
<gene>
    <name evidence="1" type="ORF">DXC34_09375</name>
</gene>
<reference evidence="1 2" key="1">
    <citation type="submission" date="2018-08" db="EMBL/GenBank/DDBJ databases">
        <title>A genome reference for cultivated species of the human gut microbiota.</title>
        <authorList>
            <person name="Zou Y."/>
            <person name="Xue W."/>
            <person name="Luo G."/>
        </authorList>
    </citation>
    <scope>NUCLEOTIDE SEQUENCE [LARGE SCALE GENOMIC DNA]</scope>
    <source>
        <strain evidence="1 2">TF03-6</strain>
    </source>
</reference>
<sequence length="199" mass="23381">MEYPSVLLNHQLNPEIFSKESLQAYFEKEGWRFYMLDIRELSDQEIALGHILPILPSYAQYYVRYWNNGKLSMIVKCLVNLPVGIQTFYDENGNISEQVDYSKKFGRVSPQDVLSILEREKVISLSEEISRRASSEGFEFSFNLNYDEKTKIWLADINLDFKKGIAEDTFNPSRKFVHYKIDGETGRILDISYDEVDFW</sequence>
<accession>A0A3E4UP31</accession>
<dbReference type="RefSeq" id="WP_117741787.1">
    <property type="nucleotide sequence ID" value="NZ_QSSV01000010.1"/>
</dbReference>